<keyword evidence="4" id="KW-0687">Ribonucleoprotein</keyword>
<evidence type="ECO:0000313" key="8">
    <source>
        <dbReference type="EMBL" id="KPI82851.1"/>
    </source>
</evidence>
<dbReference type="GO" id="GO:1990904">
    <property type="term" value="C:ribonucleoprotein complex"/>
    <property type="evidence" value="ECO:0007669"/>
    <property type="project" value="UniProtKB-KW"/>
</dbReference>
<feature type="compositionally biased region" description="Low complexity" evidence="7">
    <location>
        <begin position="450"/>
        <end position="462"/>
    </location>
</feature>
<evidence type="ECO:0000256" key="6">
    <source>
        <dbReference type="SAM" id="Coils"/>
    </source>
</evidence>
<dbReference type="InterPro" id="IPR015943">
    <property type="entry name" value="WD40/YVTN_repeat-like_dom_sf"/>
</dbReference>
<protein>
    <submittedName>
        <fullName evidence="8">Uncharacterized protein</fullName>
    </submittedName>
</protein>
<dbReference type="VEuPathDB" id="TriTrypDB:Lsey_0511_0020"/>
<dbReference type="InterPro" id="IPR036322">
    <property type="entry name" value="WD40_repeat_dom_sf"/>
</dbReference>
<dbReference type="PRINTS" id="PR00320">
    <property type="entry name" value="GPROTEINBRPT"/>
</dbReference>
<proteinExistence type="predicted"/>
<feature type="repeat" description="WD" evidence="5">
    <location>
        <begin position="124"/>
        <end position="166"/>
    </location>
</feature>
<evidence type="ECO:0000256" key="2">
    <source>
        <dbReference type="ARBA" id="ARBA00022737"/>
    </source>
</evidence>
<dbReference type="Gene3D" id="2.130.10.10">
    <property type="entry name" value="YVTN repeat-like/Quinoprotein amine dehydrogenase"/>
    <property type="match status" value="3"/>
</dbReference>
<feature type="coiled-coil region" evidence="6">
    <location>
        <begin position="585"/>
        <end position="637"/>
    </location>
</feature>
<dbReference type="EMBL" id="LJSK01000511">
    <property type="protein sequence ID" value="KPI82851.1"/>
    <property type="molecule type" value="Genomic_DNA"/>
</dbReference>
<dbReference type="OMA" id="LWIPNTR"/>
<keyword evidence="6" id="KW-0175">Coiled coil</keyword>
<feature type="region of interest" description="Disordered" evidence="7">
    <location>
        <begin position="437"/>
        <end position="475"/>
    </location>
</feature>
<evidence type="ECO:0000256" key="4">
    <source>
        <dbReference type="ARBA" id="ARBA00023274"/>
    </source>
</evidence>
<evidence type="ECO:0000256" key="5">
    <source>
        <dbReference type="PROSITE-ProRule" id="PRU00221"/>
    </source>
</evidence>
<evidence type="ECO:0000256" key="7">
    <source>
        <dbReference type="SAM" id="MobiDB-lite"/>
    </source>
</evidence>
<dbReference type="PROSITE" id="PS00678">
    <property type="entry name" value="WD_REPEATS_1"/>
    <property type="match status" value="3"/>
</dbReference>
<dbReference type="InterPro" id="IPR050505">
    <property type="entry name" value="WDR55/POC1"/>
</dbReference>
<comment type="caution">
    <text evidence="8">The sequence shown here is derived from an EMBL/GenBank/DDBJ whole genome shotgun (WGS) entry which is preliminary data.</text>
</comment>
<dbReference type="GO" id="GO:0005840">
    <property type="term" value="C:ribosome"/>
    <property type="evidence" value="ECO:0007669"/>
    <property type="project" value="UniProtKB-KW"/>
</dbReference>
<organism evidence="8 9">
    <name type="scientific">Leptomonas seymouri</name>
    <dbReference type="NCBI Taxonomy" id="5684"/>
    <lineage>
        <taxon>Eukaryota</taxon>
        <taxon>Discoba</taxon>
        <taxon>Euglenozoa</taxon>
        <taxon>Kinetoplastea</taxon>
        <taxon>Metakinetoplastina</taxon>
        <taxon>Trypanosomatida</taxon>
        <taxon>Trypanosomatidae</taxon>
        <taxon>Leishmaniinae</taxon>
        <taxon>Leptomonas</taxon>
    </lineage>
</organism>
<keyword evidence="1 5" id="KW-0853">WD repeat</keyword>
<sequence>MYRQPDAAAPFQPTLSMTLRGHHQGLRSVTFQSATPSTSVAPKVVSGGTDGAVILWDATSTVRAVRFTGHRGPVLSVSQGSRAHLFASGGQDGYVRVWSPNERLTSASYSAYPEGKARGSVCEWRAHTGATRSVAFAKDGSDRLYTIGDDKAVKSWDLTTLPSARSRAKRMANRFAGSFTSSPLTAHAAPGHTSRVTALAVQGSLTSSHLGRYVASGGDDGVIFVWDTRSRDAAHSIYGGGGGVNSLSFHPDGCVLASGDEAGDINLFDLRRSSSPGANGVGYGASYSLLQHYRAAHMDAGGVGTTSVDFAPNGGWLLSSGDDGMTKLWDVKEGHLYCSVQAHDGPVASSCFSADGAWFVTGGAVDKTVLIWRSGLAASCASRALVPAAAAAFSTSMSASCSERRIAAHSSQQAPTGDTPSGLGTAAFSKTAFDISCKPGTGSPSRVGTRSASADRSAAAQPRRPPIPLAPQSTGVSMSQNFVALQASDSAVTRNTDNSDGSARERSFERCEQRCSYLSNPSTPVRTESGSAVNSVAQRTALVSTANRGDSEAANACVREKGVSEAGFVVQEEREQAQLQARERVHHQEQRERILEERVANLEDAVAALVSYMQRQQSQQEERMNALQAASKEHTERSDASLAGLKRAIELLTSRVAPGGATTVCAAGLKGENAQGEKAEAAV</sequence>
<dbReference type="SUPFAM" id="SSF50978">
    <property type="entry name" value="WD40 repeat-like"/>
    <property type="match status" value="1"/>
</dbReference>
<keyword evidence="9" id="KW-1185">Reference proteome</keyword>
<dbReference type="PROSITE" id="PS50294">
    <property type="entry name" value="WD_REPEATS_REGION"/>
    <property type="match status" value="3"/>
</dbReference>
<feature type="repeat" description="WD" evidence="5">
    <location>
        <begin position="19"/>
        <end position="66"/>
    </location>
</feature>
<feature type="repeat" description="WD" evidence="5">
    <location>
        <begin position="189"/>
        <end position="236"/>
    </location>
</feature>
<dbReference type="OrthoDB" id="10264588at2759"/>
<dbReference type="InterPro" id="IPR001680">
    <property type="entry name" value="WD40_rpt"/>
</dbReference>
<evidence type="ECO:0000256" key="3">
    <source>
        <dbReference type="ARBA" id="ARBA00022980"/>
    </source>
</evidence>
<dbReference type="Proteomes" id="UP000038009">
    <property type="component" value="Unassembled WGS sequence"/>
</dbReference>
<evidence type="ECO:0000256" key="1">
    <source>
        <dbReference type="ARBA" id="ARBA00022574"/>
    </source>
</evidence>
<dbReference type="Pfam" id="PF00400">
    <property type="entry name" value="WD40"/>
    <property type="match status" value="6"/>
</dbReference>
<gene>
    <name evidence="8" type="ORF">ABL78_8137</name>
</gene>
<keyword evidence="3" id="KW-0689">Ribosomal protein</keyword>
<dbReference type="SMART" id="SM00320">
    <property type="entry name" value="WD40"/>
    <property type="match status" value="7"/>
</dbReference>
<dbReference type="PANTHER" id="PTHR44019:SF8">
    <property type="entry name" value="POC1 CENTRIOLAR PROTEIN HOMOLOG"/>
    <property type="match status" value="1"/>
</dbReference>
<dbReference type="InterPro" id="IPR019775">
    <property type="entry name" value="WD40_repeat_CS"/>
</dbReference>
<dbReference type="CDD" id="cd00200">
    <property type="entry name" value="WD40"/>
    <property type="match status" value="1"/>
</dbReference>
<accession>A0A0N1PBY0</accession>
<dbReference type="PROSITE" id="PS50082">
    <property type="entry name" value="WD_REPEATS_2"/>
    <property type="match status" value="5"/>
</dbReference>
<dbReference type="InterPro" id="IPR020472">
    <property type="entry name" value="WD40_PAC1"/>
</dbReference>
<feature type="repeat" description="WD" evidence="5">
    <location>
        <begin position="306"/>
        <end position="339"/>
    </location>
</feature>
<name>A0A0N1PBY0_LEPSE</name>
<feature type="repeat" description="WD" evidence="5">
    <location>
        <begin position="67"/>
        <end position="99"/>
    </location>
</feature>
<evidence type="ECO:0000313" key="9">
    <source>
        <dbReference type="Proteomes" id="UP000038009"/>
    </source>
</evidence>
<dbReference type="AlphaFoldDB" id="A0A0N1PBY0"/>
<reference evidence="8 9" key="1">
    <citation type="journal article" date="2015" name="PLoS Pathog.">
        <title>Leptomonas seymouri: Adaptations to the Dixenous Life Cycle Analyzed by Genome Sequencing, Transcriptome Profiling and Co-infection with Leishmania donovani.</title>
        <authorList>
            <person name="Kraeva N."/>
            <person name="Butenko A."/>
            <person name="Hlavacova J."/>
            <person name="Kostygov A."/>
            <person name="Myskova J."/>
            <person name="Grybchuk D."/>
            <person name="Lestinova T."/>
            <person name="Votypka J."/>
            <person name="Volf P."/>
            <person name="Opperdoes F."/>
            <person name="Flegontov P."/>
            <person name="Lukes J."/>
            <person name="Yurchenko V."/>
        </authorList>
    </citation>
    <scope>NUCLEOTIDE SEQUENCE [LARGE SCALE GENOMIC DNA]</scope>
    <source>
        <strain evidence="8 9">ATCC 30220</strain>
    </source>
</reference>
<dbReference type="PANTHER" id="PTHR44019">
    <property type="entry name" value="WD REPEAT-CONTAINING PROTEIN 55"/>
    <property type="match status" value="1"/>
</dbReference>
<keyword evidence="2" id="KW-0677">Repeat</keyword>